<evidence type="ECO:0000256" key="1">
    <source>
        <dbReference type="SAM" id="MobiDB-lite"/>
    </source>
</evidence>
<dbReference type="InterPro" id="IPR013783">
    <property type="entry name" value="Ig-like_fold"/>
</dbReference>
<evidence type="ECO:0000259" key="4">
    <source>
        <dbReference type="Pfam" id="PF25564"/>
    </source>
</evidence>
<feature type="domain" description="DUF7933" evidence="4">
    <location>
        <begin position="710"/>
        <end position="839"/>
    </location>
</feature>
<feature type="domain" description="DUF7933" evidence="4">
    <location>
        <begin position="162"/>
        <end position="231"/>
    </location>
</feature>
<proteinExistence type="predicted"/>
<feature type="domain" description="DUF11" evidence="3">
    <location>
        <begin position="2040"/>
        <end position="2144"/>
    </location>
</feature>
<feature type="region of interest" description="Disordered" evidence="1">
    <location>
        <begin position="1729"/>
        <end position="1762"/>
    </location>
</feature>
<reference evidence="5 6" key="1">
    <citation type="submission" date="2020-08" db="EMBL/GenBank/DDBJ databases">
        <title>Functional genomics of gut bacteria from endangered species of beetles.</title>
        <authorList>
            <person name="Carlos-Shanley C."/>
        </authorList>
    </citation>
    <scope>NUCLEOTIDE SEQUENCE [LARGE SCALE GENOMIC DNA]</scope>
    <source>
        <strain evidence="5 6">S00124</strain>
    </source>
</reference>
<dbReference type="NCBIfam" id="TIGR04174">
    <property type="entry name" value="IPTL_CTERM"/>
    <property type="match status" value="1"/>
</dbReference>
<organism evidence="5 6">
    <name type="scientific">Comamonas odontotermitis</name>
    <dbReference type="NCBI Taxonomy" id="379895"/>
    <lineage>
        <taxon>Bacteria</taxon>
        <taxon>Pseudomonadati</taxon>
        <taxon>Pseudomonadota</taxon>
        <taxon>Betaproteobacteria</taxon>
        <taxon>Burkholderiales</taxon>
        <taxon>Comamonadaceae</taxon>
        <taxon>Comamonas</taxon>
    </lineage>
</organism>
<feature type="transmembrane region" description="Helical" evidence="2">
    <location>
        <begin position="2173"/>
        <end position="2193"/>
    </location>
</feature>
<accession>A0ABR6RL66</accession>
<comment type="caution">
    <text evidence="5">The sequence shown here is derived from an EMBL/GenBank/DDBJ whole genome shotgun (WGS) entry which is preliminary data.</text>
</comment>
<dbReference type="EMBL" id="JACHKZ010000044">
    <property type="protein sequence ID" value="MBB6579921.1"/>
    <property type="molecule type" value="Genomic_DNA"/>
</dbReference>
<feature type="domain" description="DUF7933" evidence="4">
    <location>
        <begin position="437"/>
        <end position="554"/>
    </location>
</feature>
<feature type="domain" description="DUF7933" evidence="4">
    <location>
        <begin position="276"/>
        <end position="408"/>
    </location>
</feature>
<feature type="domain" description="DUF7933" evidence="4">
    <location>
        <begin position="562"/>
        <end position="682"/>
    </location>
</feature>
<feature type="domain" description="DUF11" evidence="3">
    <location>
        <begin position="1638"/>
        <end position="1741"/>
    </location>
</feature>
<feature type="domain" description="DUF11" evidence="3">
    <location>
        <begin position="1243"/>
        <end position="1346"/>
    </location>
</feature>
<keyword evidence="2" id="KW-0472">Membrane</keyword>
<dbReference type="Gene3D" id="2.60.40.10">
    <property type="entry name" value="Immunoglobulins"/>
    <property type="match status" value="3"/>
</dbReference>
<dbReference type="InterPro" id="IPR001434">
    <property type="entry name" value="OmcB-like_DUF11"/>
</dbReference>
<evidence type="ECO:0000256" key="2">
    <source>
        <dbReference type="SAM" id="Phobius"/>
    </source>
</evidence>
<feature type="domain" description="DUF11" evidence="3">
    <location>
        <begin position="1507"/>
        <end position="1610"/>
    </location>
</feature>
<dbReference type="Pfam" id="PF25564">
    <property type="entry name" value="DUF7933"/>
    <property type="match status" value="6"/>
</dbReference>
<keyword evidence="6" id="KW-1185">Reference proteome</keyword>
<dbReference type="InterPro" id="IPR047589">
    <property type="entry name" value="DUF11_rpt"/>
</dbReference>
<evidence type="ECO:0000313" key="5">
    <source>
        <dbReference type="EMBL" id="MBB6579921.1"/>
    </source>
</evidence>
<dbReference type="InterPro" id="IPR057693">
    <property type="entry name" value="DUF7933"/>
</dbReference>
<keyword evidence="2" id="KW-0812">Transmembrane</keyword>
<protein>
    <submittedName>
        <fullName evidence="5">Repeat protein (TIGR01451 family)</fullName>
    </submittedName>
</protein>
<feature type="domain" description="DUF11" evidence="3">
    <location>
        <begin position="844"/>
        <end position="966"/>
    </location>
</feature>
<dbReference type="InterPro" id="IPR026442">
    <property type="entry name" value="IPTL_CTERM"/>
</dbReference>
<sequence>MATAAQAAVTVNKAFAPSTMNATGTSTITVTLGNTGTSAATGAAFTDTLPSGLTVASPSNAATTCGGTVTATPGGTSFGLLGGTIGASGGSCTVTVSVTASVTGNYTNTIPVGGLTSSQGSNGAATSATLAVIPKQSLTGSWAGQYTNGGGGYLKVGSPAYTFTATLNNPNTFATTNTATTFTLPAQLGFATPNNLSTTCGGTLTFSATSGTLTGGTIPANGSCTIRFDVILLPTSTPLWGTVNVSVAANNITNTQGVTNPAAFSGGVAVGNASSISKSFAPNPIITGTTSTLTLAFNYMNIGSALPINLTDNLPAGMTVAVVPNIANTCGGLVTALPGTGSVQISGASLPAVATTATTFNSCTVKVDVTAVNTGTLCTSPNVVLTNTIPAGNFSGVNYNAASAALTVRPVAAQALCGSSKNISNYSFTGTPYDVAGSVQTVAIALRNPLLVPDVVTSLTDNLATMGAGFTVAANPAATTTCAGGVITAVPGATTFSMNGGVIPASDGTTSGVCTLSVRINVPLSASGSVTNTIPVGGIVTANGSNLSAIGASVTIFTRLAIAKSFSPNQGIPGTVSTLTITINNGATFTSGPPVFPLTNITGSDTLPANMVVATPPALATTCTGATISAPAGGSTINFSGVNLNPNTTCTVTLNVQVSPTAPIGAITNTIAARSLTTDQGVTNGFRLNGSGPTGGGVSASFGVIGTTVTINKTFSPANVPVGTPSTVNIQFFNTNPSNITLTGAALTDALPAGMTVANPATASFTGSGCGGAFTLAATPGASTVTLSGAQINAGATCSLKFNVVASAAGNLTNTLAAGTLTSAQGISNSQATVATLAVSGSADLGITKTDNQATISTGAPSTYQVVVSNTGPHNVAGALVQDTPPAGMTFSNWTCTATAGASCGAASGSGAISDTININVGSTVTYTVTAQIPINYSGATVTNTATVEQPGSVSDANQANNTASDTDNVVSGVVFNLTKLKTPSPTTYTPGTTASYIVTAQNTGPADATQVNLFDTLPAGVTLTGTPSCLASGTASCGAITGAAGQNQFTVAGATLPSGGNGTLTYSLPVMFASSMTASTIVNTVSAVDVPSQGNATASTPNALLLPSADISVVKTGPATVLAGDAIQYTLLVSNAGPTDANGTTFNDAVPASVTGVAATCGSPTGGAVCPASVTVTGNTVSGTMASLPANSSATITVTGTVSSSNSGPITNTASVALPANITDPSNGNNTSTATTAVASVISLTKTADVNTLIPGGTVNYTVIVKNRGSATVSSIAVSDPVATGITAQSWTCVTSGGGTCTASGTGAVTDTIASLPAGATATYTITANVSNAPPASVTNTASSTPGGGGVCAPDNTPAPCTAAVTLSSAPIIQVSKIANTTALVPGGTVQYIVKVRNNGSSAASDVLITDPVAGGITSQSWSCAASGGAACPQASGTAGINQTIATMPSGGEVTYTITAVISNTPPTNVSNTAVAMPSESGTVCGPTNTPGPCSATASVPPLPQVSVVKSANATTVVAGGTIVYTIVVSNSGVMPANSTAVSDPIPAGIASQSWTCAASGGASCTASGTGAVNDTLVSFPAGSYATYTVTAQVSANPPATIGNTVVATPAAGTLCTPGNTAPPCSASAAVSPDPQISVAKSVDAPTIAPGGVVHYTVSVTNNGSVAADGTTVSDPIPAGITSQSWTCAAQAGATCTASGTGAISDTLGTFPPGSFVTYTVTATVSSTPPASITNTASSTPPAGTCAPGNTAPPCQATASSTPLPQVQITKSASTSTLIPGGTVTYTVVVRNTSAVAANGTTVSDPVAAGITAQSWTCAAAGGASCTASGTGAVTDTLAAFPAGATATYTITASVSNAPPATVTNTASSTPGGAGVCAPANTAAPCTASVTLGSAPIIEVTKSANTTALVPGGTVIYTVTVRNSGSVAADGTTVSDAVPVGIASQSWVCSATGGATCTASGNGTVSDTIATFPVGAVVTYTVTATVSSAPPATITNTASVTPSGGGVCGVDMKAAQAKAASVMAPPCTASVTGSSTPQLQISKTADLQTVAVGGTIEYTVTVINGGSVPADGTVISDPIPEGIASQLWTCRTSAGAVCAGIGSGAISDTITSLPVGGSVVYTVTAKVSFTAPKAITNVATITPPAGGNCTPCTASAATAVQQSSTPTPVPGLSQWGMGLLVLLMSLVSGIVMRRQFARAGQANKAA</sequence>
<dbReference type="InterPro" id="IPR051172">
    <property type="entry name" value="Chlamydia_OmcB"/>
</dbReference>
<dbReference type="PANTHER" id="PTHR34819">
    <property type="entry name" value="LARGE CYSTEINE-RICH PERIPLASMIC PROTEIN OMCB"/>
    <property type="match status" value="1"/>
</dbReference>
<dbReference type="RefSeq" id="WP_184711593.1">
    <property type="nucleotide sequence ID" value="NZ_JACHKZ010000044.1"/>
</dbReference>
<feature type="domain" description="DUF11" evidence="3">
    <location>
        <begin position="1899"/>
        <end position="2003"/>
    </location>
</feature>
<feature type="domain" description="DUF11" evidence="3">
    <location>
        <begin position="1768"/>
        <end position="1871"/>
    </location>
</feature>
<name>A0ABR6RL66_9BURK</name>
<dbReference type="Proteomes" id="UP000562492">
    <property type="component" value="Unassembled WGS sequence"/>
</dbReference>
<gene>
    <name evidence="5" type="ORF">HNP33_004045</name>
</gene>
<dbReference type="Pfam" id="PF01345">
    <property type="entry name" value="DUF11"/>
    <property type="match status" value="10"/>
</dbReference>
<feature type="domain" description="DUF11" evidence="3">
    <location>
        <begin position="982"/>
        <end position="1091"/>
    </location>
</feature>
<feature type="domain" description="DUF7933" evidence="4">
    <location>
        <begin position="10"/>
        <end position="132"/>
    </location>
</feature>
<dbReference type="NCBIfam" id="TIGR01451">
    <property type="entry name" value="B_ant_repeat"/>
    <property type="match status" value="11"/>
</dbReference>
<feature type="domain" description="DUF11" evidence="3">
    <location>
        <begin position="1374"/>
        <end position="1477"/>
    </location>
</feature>
<feature type="domain" description="DUF11" evidence="3">
    <location>
        <begin position="1111"/>
        <end position="1236"/>
    </location>
</feature>
<keyword evidence="2" id="KW-1133">Transmembrane helix</keyword>
<dbReference type="PANTHER" id="PTHR34819:SF3">
    <property type="entry name" value="CELL SURFACE PROTEIN"/>
    <property type="match status" value="1"/>
</dbReference>
<evidence type="ECO:0000259" key="3">
    <source>
        <dbReference type="Pfam" id="PF01345"/>
    </source>
</evidence>
<evidence type="ECO:0000313" key="6">
    <source>
        <dbReference type="Proteomes" id="UP000562492"/>
    </source>
</evidence>